<accession>A0A1G2QA05</accession>
<gene>
    <name evidence="2" type="ORF">A2441_01430</name>
</gene>
<keyword evidence="1" id="KW-1133">Transmembrane helix</keyword>
<organism evidence="2 3">
    <name type="scientific">Candidatus Veblenbacteria bacterium RIFOXYC2_FULL_42_11</name>
    <dbReference type="NCBI Taxonomy" id="1802428"/>
    <lineage>
        <taxon>Bacteria</taxon>
        <taxon>Candidatus Vebleniibacteriota</taxon>
    </lineage>
</organism>
<dbReference type="EMBL" id="MHTE01000006">
    <property type="protein sequence ID" value="OHA57397.1"/>
    <property type="molecule type" value="Genomic_DNA"/>
</dbReference>
<keyword evidence="1" id="KW-0472">Membrane</keyword>
<proteinExistence type="predicted"/>
<evidence type="ECO:0000313" key="2">
    <source>
        <dbReference type="EMBL" id="OHA57397.1"/>
    </source>
</evidence>
<sequence length="83" mass="9297">MGIVVGIAMVLTGFLMNWKTEWIINNFGTLPWPEEHLGSSGGTRIFYKLLGVFLIILGFMTMTGLLGNVGRAFLPRYFRSLTL</sequence>
<name>A0A1G2QA05_9BACT</name>
<dbReference type="STRING" id="1802428.A2441_01430"/>
<keyword evidence="1" id="KW-0812">Transmembrane</keyword>
<evidence type="ECO:0000256" key="1">
    <source>
        <dbReference type="SAM" id="Phobius"/>
    </source>
</evidence>
<protein>
    <submittedName>
        <fullName evidence="2">Uncharacterized protein</fullName>
    </submittedName>
</protein>
<dbReference type="AlphaFoldDB" id="A0A1G2QA05"/>
<evidence type="ECO:0000313" key="3">
    <source>
        <dbReference type="Proteomes" id="UP000178226"/>
    </source>
</evidence>
<reference evidence="2 3" key="1">
    <citation type="journal article" date="2016" name="Nat. Commun.">
        <title>Thousands of microbial genomes shed light on interconnected biogeochemical processes in an aquifer system.</title>
        <authorList>
            <person name="Anantharaman K."/>
            <person name="Brown C.T."/>
            <person name="Hug L.A."/>
            <person name="Sharon I."/>
            <person name="Castelle C.J."/>
            <person name="Probst A.J."/>
            <person name="Thomas B.C."/>
            <person name="Singh A."/>
            <person name="Wilkins M.J."/>
            <person name="Karaoz U."/>
            <person name="Brodie E.L."/>
            <person name="Williams K.H."/>
            <person name="Hubbard S.S."/>
            <person name="Banfield J.F."/>
        </authorList>
    </citation>
    <scope>NUCLEOTIDE SEQUENCE [LARGE SCALE GENOMIC DNA]</scope>
</reference>
<feature type="transmembrane region" description="Helical" evidence="1">
    <location>
        <begin position="45"/>
        <end position="69"/>
    </location>
</feature>
<dbReference type="Proteomes" id="UP000178226">
    <property type="component" value="Unassembled WGS sequence"/>
</dbReference>
<comment type="caution">
    <text evidence="2">The sequence shown here is derived from an EMBL/GenBank/DDBJ whole genome shotgun (WGS) entry which is preliminary data.</text>
</comment>